<keyword evidence="3" id="KW-0378">Hydrolase</keyword>
<evidence type="ECO:0000313" key="3">
    <source>
        <dbReference type="EMBL" id="PRD41847.1"/>
    </source>
</evidence>
<dbReference type="GO" id="GO:0046872">
    <property type="term" value="F:metal ion binding"/>
    <property type="evidence" value="ECO:0007669"/>
    <property type="project" value="UniProtKB-KW"/>
</dbReference>
<feature type="binding site" evidence="1">
    <location>
        <position position="238"/>
    </location>
    <ligand>
        <name>[4Fe-4S] cluster</name>
        <dbReference type="ChEBI" id="CHEBI:49883"/>
    </ligand>
</feature>
<comment type="caution">
    <text evidence="3">The sequence shown here is derived from an EMBL/GenBank/DDBJ whole genome shotgun (WGS) entry which is preliminary data.</text>
</comment>
<dbReference type="InterPro" id="IPR043692">
    <property type="entry name" value="UbiU"/>
</dbReference>
<gene>
    <name evidence="1" type="primary">ubiU</name>
    <name evidence="3" type="ORF">C5748_19520</name>
</gene>
<keyword evidence="1" id="KW-0408">Iron</keyword>
<comment type="similarity">
    <text evidence="1">Belongs to the peptidase U32 family. UbiU subfamily.</text>
</comment>
<dbReference type="GO" id="GO:0006744">
    <property type="term" value="P:ubiquinone biosynthetic process"/>
    <property type="evidence" value="ECO:0007669"/>
    <property type="project" value="UniProtKB-UniRule"/>
</dbReference>
<keyword evidence="1" id="KW-0411">Iron-sulfur</keyword>
<feature type="region of interest" description="Disordered" evidence="2">
    <location>
        <begin position="309"/>
        <end position="331"/>
    </location>
</feature>
<accession>A0A2S9IMW4</accession>
<comment type="function">
    <text evidence="1">Required for O(2)-independent ubiquinone (coenzyme Q) biosynthesis. Together with UbiV, is essential for the C6-hydroxylation reaction in the oxygen-independent ubiquinone biosynthesis pathway.</text>
</comment>
<feature type="binding site" evidence="1">
    <location>
        <position position="182"/>
    </location>
    <ligand>
        <name>[4Fe-4S] cluster</name>
        <dbReference type="ChEBI" id="CHEBI:49883"/>
    </ligand>
</feature>
<evidence type="ECO:0000256" key="2">
    <source>
        <dbReference type="SAM" id="MobiDB-lite"/>
    </source>
</evidence>
<feature type="binding site" evidence="1">
    <location>
        <position position="175"/>
    </location>
    <ligand>
        <name>[4Fe-4S] cluster</name>
        <dbReference type="ChEBI" id="CHEBI:49883"/>
    </ligand>
</feature>
<dbReference type="PANTHER" id="PTHR30217:SF3">
    <property type="entry name" value="UBIQUINONE BIOSYNTHESIS PROTEIN UBIU"/>
    <property type="match status" value="1"/>
</dbReference>
<dbReference type="PANTHER" id="PTHR30217">
    <property type="entry name" value="PEPTIDASE U32 FAMILY"/>
    <property type="match status" value="1"/>
</dbReference>
<comment type="cofactor">
    <cofactor evidence="1">
        <name>[4Fe-4S] cluster</name>
        <dbReference type="ChEBI" id="CHEBI:49883"/>
    </cofactor>
</comment>
<dbReference type="HAMAP" id="MF_02232">
    <property type="entry name" value="UbiU"/>
    <property type="match status" value="1"/>
</dbReference>
<evidence type="ECO:0000313" key="4">
    <source>
        <dbReference type="Proteomes" id="UP000239434"/>
    </source>
</evidence>
<keyword evidence="1" id="KW-0004">4Fe-4S</keyword>
<dbReference type="GO" id="GO:0008233">
    <property type="term" value="F:peptidase activity"/>
    <property type="evidence" value="ECO:0007669"/>
    <property type="project" value="UniProtKB-KW"/>
</dbReference>
<dbReference type="AlphaFoldDB" id="A0A2S9IMW4"/>
<dbReference type="GO" id="GO:0006508">
    <property type="term" value="P:proteolysis"/>
    <property type="evidence" value="ECO:0007669"/>
    <property type="project" value="UniProtKB-KW"/>
</dbReference>
<keyword evidence="1" id="KW-0479">Metal-binding</keyword>
<keyword evidence="4" id="KW-1185">Reference proteome</keyword>
<comment type="pathway">
    <text evidence="1">Cofactor biosynthesis; ubiquinone biosynthesis.</text>
</comment>
<dbReference type="Proteomes" id="UP000239434">
    <property type="component" value="Unassembled WGS sequence"/>
</dbReference>
<dbReference type="RefSeq" id="WP_105743609.1">
    <property type="nucleotide sequence ID" value="NZ_PVBR01000016.1"/>
</dbReference>
<dbReference type="InterPro" id="IPR001539">
    <property type="entry name" value="Peptidase_U32"/>
</dbReference>
<sequence length="331" mass="35611">MRSPHVPELVCPAGTPAALRAAVDAGADSVYCGFCDETNARNFPGLNFTPAELGEGARYAHAGGAKVLVAINTFPRAGALGTWHRAIDEAARAGADAVILADIGLLAYARERHPDLRRHLSVQAAAANADAIRFYVEEFGVRRVVLPRVLTVNEIAAINKEVSCETEVFVFGGLCVMAEGRCSLSSYATGKSPNMNGVCSPASHVHYREEKGELVSRLGEFTIDRVPRHEPAPYPTLCKGCFSAGDYRGHVFEYPVSLDAAALVPQLLKAGVTAFKIEGRQRSRSYIRDVVTSFRRAVDAEVAGEPIPPGALQRLSEGQTTTAGAYRKTWR</sequence>
<dbReference type="GO" id="GO:0051539">
    <property type="term" value="F:4 iron, 4 sulfur cluster binding"/>
    <property type="evidence" value="ECO:0007669"/>
    <property type="project" value="UniProtKB-UniRule"/>
</dbReference>
<dbReference type="InterPro" id="IPR051454">
    <property type="entry name" value="RNA/ubiquinone_mod_enzymes"/>
</dbReference>
<proteinExistence type="inferred from homology"/>
<dbReference type="Pfam" id="PF01136">
    <property type="entry name" value="Peptidase_U32"/>
    <property type="match status" value="1"/>
</dbReference>
<comment type="subunit">
    <text evidence="1">Forms a heterodimer with UbiV.</text>
</comment>
<organism evidence="3 4">
    <name type="scientific">Phyllobacterium phragmitis</name>
    <dbReference type="NCBI Taxonomy" id="2670329"/>
    <lineage>
        <taxon>Bacteria</taxon>
        <taxon>Pseudomonadati</taxon>
        <taxon>Pseudomonadota</taxon>
        <taxon>Alphaproteobacteria</taxon>
        <taxon>Hyphomicrobiales</taxon>
        <taxon>Phyllobacteriaceae</taxon>
        <taxon>Phyllobacterium</taxon>
    </lineage>
</organism>
<name>A0A2S9IMW4_9HYPH</name>
<evidence type="ECO:0000256" key="1">
    <source>
        <dbReference type="HAMAP-Rule" id="MF_02232"/>
    </source>
</evidence>
<feature type="binding site" evidence="1">
    <location>
        <position position="199"/>
    </location>
    <ligand>
        <name>[4Fe-4S] cluster</name>
        <dbReference type="ChEBI" id="CHEBI:49883"/>
    </ligand>
</feature>
<keyword evidence="1" id="KW-0831">Ubiquinone biosynthesis</keyword>
<keyword evidence="3" id="KW-0645">Protease</keyword>
<dbReference type="EMBL" id="PVBR01000016">
    <property type="protein sequence ID" value="PRD41847.1"/>
    <property type="molecule type" value="Genomic_DNA"/>
</dbReference>
<protein>
    <recommendedName>
        <fullName evidence="1">Ubiquinone biosynthesis protein UbiU</fullName>
    </recommendedName>
</protein>
<reference evidence="3 4" key="1">
    <citation type="submission" date="2018-02" db="EMBL/GenBank/DDBJ databases">
        <title>The draft genome of Phyllobacterium sp. 1N-3.</title>
        <authorList>
            <person name="Liu L."/>
            <person name="Li L."/>
            <person name="Zhang X."/>
            <person name="Wang T."/>
            <person name="Liang L."/>
        </authorList>
    </citation>
    <scope>NUCLEOTIDE SEQUENCE [LARGE SCALE GENOMIC DNA]</scope>
    <source>
        <strain evidence="3 4">1N-3</strain>
    </source>
</reference>
<dbReference type="UniPathway" id="UPA00232"/>